<dbReference type="InterPro" id="IPR006665">
    <property type="entry name" value="OmpA-like"/>
</dbReference>
<keyword evidence="7" id="KW-1185">Reference proteome</keyword>
<dbReference type="PANTHER" id="PTHR30329">
    <property type="entry name" value="STATOR ELEMENT OF FLAGELLAR MOTOR COMPLEX"/>
    <property type="match status" value="1"/>
</dbReference>
<evidence type="ECO:0000313" key="6">
    <source>
        <dbReference type="EMBL" id="QLG47280.1"/>
    </source>
</evidence>
<organism evidence="6 7">
    <name type="scientific">Costertonia aggregata</name>
    <dbReference type="NCBI Taxonomy" id="343403"/>
    <lineage>
        <taxon>Bacteria</taxon>
        <taxon>Pseudomonadati</taxon>
        <taxon>Bacteroidota</taxon>
        <taxon>Flavobacteriia</taxon>
        <taxon>Flavobacteriales</taxon>
        <taxon>Flavobacteriaceae</taxon>
        <taxon>Costertonia</taxon>
    </lineage>
</organism>
<comment type="subcellular location">
    <subcellularLocation>
        <location evidence="1">Cell outer membrane</location>
    </subcellularLocation>
</comment>
<evidence type="ECO:0000256" key="1">
    <source>
        <dbReference type="ARBA" id="ARBA00004442"/>
    </source>
</evidence>
<proteinExistence type="predicted"/>
<dbReference type="PANTHER" id="PTHR30329:SF21">
    <property type="entry name" value="LIPOPROTEIN YIAD-RELATED"/>
    <property type="match status" value="1"/>
</dbReference>
<dbReference type="InterPro" id="IPR036737">
    <property type="entry name" value="OmpA-like_sf"/>
</dbReference>
<evidence type="ECO:0000256" key="2">
    <source>
        <dbReference type="ARBA" id="ARBA00023136"/>
    </source>
</evidence>
<keyword evidence="2 4" id="KW-0472">Membrane</keyword>
<dbReference type="KEGG" id="cagg:HYG79_12710"/>
<dbReference type="Gene3D" id="2.60.120.260">
    <property type="entry name" value="Galactose-binding domain-like"/>
    <property type="match status" value="1"/>
</dbReference>
<dbReference type="PROSITE" id="PS51123">
    <property type="entry name" value="OMPA_2"/>
    <property type="match status" value="1"/>
</dbReference>
<dbReference type="AlphaFoldDB" id="A0A7H9AUZ8"/>
<evidence type="ECO:0000313" key="7">
    <source>
        <dbReference type="Proteomes" id="UP000509302"/>
    </source>
</evidence>
<evidence type="ECO:0000259" key="5">
    <source>
        <dbReference type="PROSITE" id="PS51123"/>
    </source>
</evidence>
<dbReference type="Gene3D" id="3.30.1330.60">
    <property type="entry name" value="OmpA-like domain"/>
    <property type="match status" value="1"/>
</dbReference>
<dbReference type="InterPro" id="IPR006664">
    <property type="entry name" value="OMP_bac"/>
</dbReference>
<protein>
    <submittedName>
        <fullName evidence="6">OmpA family protein</fullName>
    </submittedName>
</protein>
<feature type="domain" description="OmpA-like" evidence="5">
    <location>
        <begin position="231"/>
        <end position="348"/>
    </location>
</feature>
<dbReference type="EMBL" id="CP058595">
    <property type="protein sequence ID" value="QLG47280.1"/>
    <property type="molecule type" value="Genomic_DNA"/>
</dbReference>
<keyword evidence="3" id="KW-0998">Cell outer membrane</keyword>
<dbReference type="CDD" id="cd07185">
    <property type="entry name" value="OmpA_C-like"/>
    <property type="match status" value="1"/>
</dbReference>
<dbReference type="InterPro" id="IPR050330">
    <property type="entry name" value="Bact_OuterMem_StrucFunc"/>
</dbReference>
<dbReference type="Pfam" id="PF00691">
    <property type="entry name" value="OmpA"/>
    <property type="match status" value="1"/>
</dbReference>
<evidence type="ECO:0000256" key="4">
    <source>
        <dbReference type="PROSITE-ProRule" id="PRU00473"/>
    </source>
</evidence>
<dbReference type="PRINTS" id="PR01023">
    <property type="entry name" value="NAFLGMOTY"/>
</dbReference>
<reference evidence="6 7" key="1">
    <citation type="journal article" date="2006" name="Int. J. Syst. Evol. Microbiol.">
        <title>Costertonia aggregata gen. nov., sp. nov., a mesophilic marine bacterium of the family Flavobacteriaceae, isolated from a mature biofilm.</title>
        <authorList>
            <person name="Kwon K.K."/>
            <person name="Lee Y.K."/>
            <person name="Lee H.K."/>
        </authorList>
    </citation>
    <scope>NUCLEOTIDE SEQUENCE [LARGE SCALE GENOMIC DNA]</scope>
    <source>
        <strain evidence="6 7">KCCM 42265</strain>
    </source>
</reference>
<sequence length="354" mass="40686">MGQNLVVNPSFEDHKSCPKFLSNFSSDIKDWSTPSRGTTDYFHSCSENMGMPNNFNGFQKTKFGEAYAGLYLYAPNDYREYIQAKLTKTLTKGVLYRVSFQISLAEASDYALKDIFVLFSDHILKIATDKTLSKSILARLRDVKTYLVPIAADKYYGDSKKWTLVSFEYKAKGTERYMSIGNFKSNSRTRKVKPKNIGPRPKRKQKGLVSYYYLDMVSIEKVAHETELVSYELDKPHIFKNVLFDFDAYTLSDVSKKEIKRVYEYLKNNTQFQICISGHTDDQGTIFYNASLARKRAKIVSDYLMELGLPRTRITWQGKGGAFPIADNTSEAGRKQNRRVEFVISQKVEPELNK</sequence>
<dbReference type="Proteomes" id="UP000509302">
    <property type="component" value="Chromosome"/>
</dbReference>
<gene>
    <name evidence="6" type="ORF">HYG79_12710</name>
</gene>
<name>A0A7H9AUZ8_9FLAO</name>
<dbReference type="GO" id="GO:0009279">
    <property type="term" value="C:cell outer membrane"/>
    <property type="evidence" value="ECO:0007669"/>
    <property type="project" value="UniProtKB-SubCell"/>
</dbReference>
<accession>A0A7H9AUZ8</accession>
<dbReference type="PRINTS" id="PR01021">
    <property type="entry name" value="OMPADOMAIN"/>
</dbReference>
<dbReference type="SUPFAM" id="SSF103088">
    <property type="entry name" value="OmpA-like"/>
    <property type="match status" value="1"/>
</dbReference>
<evidence type="ECO:0000256" key="3">
    <source>
        <dbReference type="ARBA" id="ARBA00023237"/>
    </source>
</evidence>